<dbReference type="Gene3D" id="3.90.120.10">
    <property type="entry name" value="DNA Methylase, subunit A, domain 2"/>
    <property type="match status" value="1"/>
</dbReference>
<dbReference type="EMBL" id="OA586339">
    <property type="protein sequence ID" value="CAD7206763.1"/>
    <property type="molecule type" value="Genomic_DNA"/>
</dbReference>
<keyword evidence="4" id="KW-0949">S-adenosyl-L-methionine</keyword>
<dbReference type="Pfam" id="PF00145">
    <property type="entry name" value="DNA_methylase"/>
    <property type="match status" value="1"/>
</dbReference>
<accession>A0A7R8ZET5</accession>
<dbReference type="PROSITE" id="PS00095">
    <property type="entry name" value="C5_MTASE_2"/>
    <property type="match status" value="1"/>
</dbReference>
<dbReference type="SUPFAM" id="SSF53335">
    <property type="entry name" value="S-adenosyl-L-methionine-dependent methyltransferases"/>
    <property type="match status" value="1"/>
</dbReference>
<dbReference type="GO" id="GO:0005634">
    <property type="term" value="C:nucleus"/>
    <property type="evidence" value="ECO:0007669"/>
    <property type="project" value="TreeGrafter"/>
</dbReference>
<evidence type="ECO:0000313" key="5">
    <source>
        <dbReference type="EMBL" id="CAD7206763.1"/>
    </source>
</evidence>
<dbReference type="InterPro" id="IPR050390">
    <property type="entry name" value="C5-Methyltransferase"/>
</dbReference>
<evidence type="ECO:0000256" key="3">
    <source>
        <dbReference type="ARBA" id="ARBA00022679"/>
    </source>
</evidence>
<gene>
    <name evidence="5" type="ORF">TDIB3V08_LOCUS12912</name>
</gene>
<dbReference type="GO" id="GO:0044027">
    <property type="term" value="P:negative regulation of gene expression via chromosomal CpG island methylation"/>
    <property type="evidence" value="ECO:0007669"/>
    <property type="project" value="TreeGrafter"/>
</dbReference>
<dbReference type="AlphaFoldDB" id="A0A7R8ZET5"/>
<dbReference type="PANTHER" id="PTHR10629">
    <property type="entry name" value="CYTOSINE-SPECIFIC METHYLTRANSFERASE"/>
    <property type="match status" value="1"/>
</dbReference>
<dbReference type="GO" id="GO:0003886">
    <property type="term" value="F:DNA (cytosine-5-)-methyltransferase activity"/>
    <property type="evidence" value="ECO:0007669"/>
    <property type="project" value="UniProtKB-EC"/>
</dbReference>
<dbReference type="GO" id="GO:0003677">
    <property type="term" value="F:DNA binding"/>
    <property type="evidence" value="ECO:0007669"/>
    <property type="project" value="TreeGrafter"/>
</dbReference>
<dbReference type="PANTHER" id="PTHR10629:SF52">
    <property type="entry name" value="DNA (CYTOSINE-5)-METHYLTRANSFERASE 1"/>
    <property type="match status" value="1"/>
</dbReference>
<keyword evidence="3" id="KW-0808">Transferase</keyword>
<keyword evidence="2" id="KW-0489">Methyltransferase</keyword>
<reference evidence="5" key="1">
    <citation type="submission" date="2020-11" db="EMBL/GenBank/DDBJ databases">
        <authorList>
            <person name="Tran Van P."/>
        </authorList>
    </citation>
    <scope>NUCLEOTIDE SEQUENCE</scope>
</reference>
<dbReference type="EC" id="2.1.1.37" evidence="1"/>
<proteinExistence type="predicted"/>
<dbReference type="GO" id="GO:0032259">
    <property type="term" value="P:methylation"/>
    <property type="evidence" value="ECO:0007669"/>
    <property type="project" value="UniProtKB-KW"/>
</dbReference>
<name>A0A7R8ZET5_TIMDO</name>
<dbReference type="InterPro" id="IPR001525">
    <property type="entry name" value="C5_MeTfrase"/>
</dbReference>
<dbReference type="InterPro" id="IPR029063">
    <property type="entry name" value="SAM-dependent_MTases_sf"/>
</dbReference>
<evidence type="ECO:0000256" key="4">
    <source>
        <dbReference type="ARBA" id="ARBA00022691"/>
    </source>
</evidence>
<dbReference type="InterPro" id="IPR031303">
    <property type="entry name" value="C5_meth_CS"/>
</dbReference>
<evidence type="ECO:0000256" key="2">
    <source>
        <dbReference type="ARBA" id="ARBA00022603"/>
    </source>
</evidence>
<protein>
    <recommendedName>
        <fullName evidence="1">DNA (cytosine-5-)-methyltransferase</fullName>
        <ecNumber evidence="1">2.1.1.37</ecNumber>
    </recommendedName>
</protein>
<organism evidence="5">
    <name type="scientific">Timema douglasi</name>
    <name type="common">Walking stick</name>
    <dbReference type="NCBI Taxonomy" id="61478"/>
    <lineage>
        <taxon>Eukaryota</taxon>
        <taxon>Metazoa</taxon>
        <taxon>Ecdysozoa</taxon>
        <taxon>Arthropoda</taxon>
        <taxon>Hexapoda</taxon>
        <taxon>Insecta</taxon>
        <taxon>Pterygota</taxon>
        <taxon>Neoptera</taxon>
        <taxon>Polyneoptera</taxon>
        <taxon>Phasmatodea</taxon>
        <taxon>Timematodea</taxon>
        <taxon>Timematoidea</taxon>
        <taxon>Timematidae</taxon>
        <taxon>Timema</taxon>
    </lineage>
</organism>
<sequence>MGKQGRVLHPEQTRVISVRECARSQGLPDTFWLFGSILDKHRQVGNAVPPPLGAAIGFEIRKCVGVKRQVMSSDHDNSEEVILVEDAD</sequence>
<evidence type="ECO:0000256" key="1">
    <source>
        <dbReference type="ARBA" id="ARBA00011975"/>
    </source>
</evidence>